<proteinExistence type="inferred from homology"/>
<evidence type="ECO:0000256" key="6">
    <source>
        <dbReference type="ARBA" id="ARBA00023033"/>
    </source>
</evidence>
<dbReference type="PANTHER" id="PTHR46696:SF1">
    <property type="entry name" value="CYTOCHROME P450 YJIB-RELATED"/>
    <property type="match status" value="1"/>
</dbReference>
<dbReference type="Gene3D" id="1.10.630.10">
    <property type="entry name" value="Cytochrome P450"/>
    <property type="match status" value="1"/>
</dbReference>
<evidence type="ECO:0000256" key="4">
    <source>
        <dbReference type="ARBA" id="ARBA00023002"/>
    </source>
</evidence>
<dbReference type="GO" id="GO:0016705">
    <property type="term" value="F:oxidoreductase activity, acting on paired donors, with incorporation or reduction of molecular oxygen"/>
    <property type="evidence" value="ECO:0007669"/>
    <property type="project" value="InterPro"/>
</dbReference>
<keyword evidence="6 7" id="KW-0503">Monooxygenase</keyword>
<dbReference type="InterPro" id="IPR002397">
    <property type="entry name" value="Cyt_P450_B"/>
</dbReference>
<dbReference type="FunFam" id="1.10.630.10:FF:000018">
    <property type="entry name" value="Cytochrome P450 monooxygenase"/>
    <property type="match status" value="1"/>
</dbReference>
<accession>A0A6I3J775</accession>
<dbReference type="PRINTS" id="PR00385">
    <property type="entry name" value="P450"/>
</dbReference>
<comment type="similarity">
    <text evidence="1 7">Belongs to the cytochrome P450 family.</text>
</comment>
<dbReference type="GO" id="GO:0005506">
    <property type="term" value="F:iron ion binding"/>
    <property type="evidence" value="ECO:0007669"/>
    <property type="project" value="InterPro"/>
</dbReference>
<dbReference type="SUPFAM" id="SSF48264">
    <property type="entry name" value="Cytochrome P450"/>
    <property type="match status" value="1"/>
</dbReference>
<dbReference type="InterPro" id="IPR017972">
    <property type="entry name" value="Cyt_P450_CS"/>
</dbReference>
<dbReference type="PROSITE" id="PS00086">
    <property type="entry name" value="CYTOCHROME_P450"/>
    <property type="match status" value="1"/>
</dbReference>
<dbReference type="InterPro" id="IPR001128">
    <property type="entry name" value="Cyt_P450"/>
</dbReference>
<dbReference type="Proteomes" id="UP000433406">
    <property type="component" value="Unassembled WGS sequence"/>
</dbReference>
<reference evidence="8 9" key="1">
    <citation type="submission" date="2019-10" db="EMBL/GenBank/DDBJ databases">
        <title>Nocardioides novel species isolated from the excrement of Marmot.</title>
        <authorList>
            <person name="Zhang G."/>
        </authorList>
    </citation>
    <scope>NUCLEOTIDE SEQUENCE [LARGE SCALE GENOMIC DNA]</scope>
    <source>
        <strain evidence="9">zg-579</strain>
    </source>
</reference>
<dbReference type="AlphaFoldDB" id="A0A6I3J775"/>
<protein>
    <submittedName>
        <fullName evidence="8">Cytochrome P450</fullName>
    </submittedName>
</protein>
<dbReference type="GO" id="GO:0020037">
    <property type="term" value="F:heme binding"/>
    <property type="evidence" value="ECO:0007669"/>
    <property type="project" value="InterPro"/>
</dbReference>
<evidence type="ECO:0000256" key="1">
    <source>
        <dbReference type="ARBA" id="ARBA00010617"/>
    </source>
</evidence>
<dbReference type="PRINTS" id="PR00359">
    <property type="entry name" value="BP450"/>
</dbReference>
<evidence type="ECO:0000256" key="2">
    <source>
        <dbReference type="ARBA" id="ARBA00022617"/>
    </source>
</evidence>
<keyword evidence="9" id="KW-1185">Reference proteome</keyword>
<dbReference type="GO" id="GO:0004497">
    <property type="term" value="F:monooxygenase activity"/>
    <property type="evidence" value="ECO:0007669"/>
    <property type="project" value="UniProtKB-KW"/>
</dbReference>
<evidence type="ECO:0000256" key="3">
    <source>
        <dbReference type="ARBA" id="ARBA00022723"/>
    </source>
</evidence>
<name>A0A6I3J775_9ACTN</name>
<evidence type="ECO:0000256" key="5">
    <source>
        <dbReference type="ARBA" id="ARBA00023004"/>
    </source>
</evidence>
<keyword evidence="4 7" id="KW-0560">Oxidoreductase</keyword>
<dbReference type="PANTHER" id="PTHR46696">
    <property type="entry name" value="P450, PUTATIVE (EUROFUNG)-RELATED"/>
    <property type="match status" value="1"/>
</dbReference>
<dbReference type="CDD" id="cd11030">
    <property type="entry name" value="CYP105-like"/>
    <property type="match status" value="1"/>
</dbReference>
<keyword evidence="3 7" id="KW-0479">Metal-binding</keyword>
<evidence type="ECO:0000313" key="8">
    <source>
        <dbReference type="EMBL" id="MTB93729.1"/>
    </source>
</evidence>
<dbReference type="EMBL" id="WLCI01000002">
    <property type="protein sequence ID" value="MTB93729.1"/>
    <property type="molecule type" value="Genomic_DNA"/>
</dbReference>
<gene>
    <name evidence="8" type="ORF">GGQ22_01400</name>
</gene>
<dbReference type="Pfam" id="PF00067">
    <property type="entry name" value="p450"/>
    <property type="match status" value="1"/>
</dbReference>
<dbReference type="InterPro" id="IPR036396">
    <property type="entry name" value="Cyt_P450_sf"/>
</dbReference>
<keyword evidence="5 7" id="KW-0408">Iron</keyword>
<evidence type="ECO:0000313" key="9">
    <source>
        <dbReference type="Proteomes" id="UP000433406"/>
    </source>
</evidence>
<keyword evidence="2 7" id="KW-0349">Heme</keyword>
<organism evidence="8 9">
    <name type="scientific">Nocardioides marmotae</name>
    <dbReference type="NCBI Taxonomy" id="2663857"/>
    <lineage>
        <taxon>Bacteria</taxon>
        <taxon>Bacillati</taxon>
        <taxon>Actinomycetota</taxon>
        <taxon>Actinomycetes</taxon>
        <taxon>Propionibacteriales</taxon>
        <taxon>Nocardioidaceae</taxon>
        <taxon>Nocardioides</taxon>
    </lineage>
</organism>
<comment type="caution">
    <text evidence="8">The sequence shown here is derived from an EMBL/GenBank/DDBJ whole genome shotgun (WGS) entry which is preliminary data.</text>
</comment>
<sequence length="404" mass="44448">MTIIDDDLLGYPAPRAADRPLDPPPTLLGLLAGTPITRVRIEDGRPAWLVTGYEDQRALMADPRVSADTSHPNFPAKTRAAAGGGAKVSFITMDGPEHLRLRRMVTRPFMIKNVQAMRPAIQKITDDLIDKMLAGPRPVDFVSAFALPLPSLVICELLGVPYEDHDFFQETSNQIVAIAPDDPLRPERAMQTLAKFMMELVAKKQAEPGNDVSTELAERVTKGELTLVEAGGIGMLLLFAGHETTANMIALSTVALLEHPEQLALLQQEDNEAVAVTATEELLRYLHITHTGRRRVVLEDIEFAGETMKAGEGLILPNDIANRDPAAFENPNELDIEREAGHHVAFGFGVHQCLGQPLARVELQIVLSTLYRRIPTLRLAAGLDELNFKHDVNVYGVHELPVTW</sequence>
<evidence type="ECO:0000256" key="7">
    <source>
        <dbReference type="RuleBase" id="RU000461"/>
    </source>
</evidence>